<dbReference type="RefSeq" id="WP_185628949.1">
    <property type="nucleotide sequence ID" value="NZ_JAARZR010000013.1"/>
</dbReference>
<keyword evidence="2" id="KW-0812">Transmembrane</keyword>
<keyword evidence="2" id="KW-1133">Transmembrane helix</keyword>
<evidence type="ECO:0000313" key="7">
    <source>
        <dbReference type="Proteomes" id="UP000585696"/>
    </source>
</evidence>
<dbReference type="GO" id="GO:0016780">
    <property type="term" value="F:phosphotransferase activity, for other substituted phosphate groups"/>
    <property type="evidence" value="ECO:0007669"/>
    <property type="project" value="TreeGrafter"/>
</dbReference>
<dbReference type="InterPro" id="IPR003362">
    <property type="entry name" value="Bact_transf"/>
</dbReference>
<evidence type="ECO:0000313" key="6">
    <source>
        <dbReference type="Proteomes" id="UP000543005"/>
    </source>
</evidence>
<evidence type="ECO:0000313" key="4">
    <source>
        <dbReference type="EMBL" id="MBC2285019.1"/>
    </source>
</evidence>
<dbReference type="EMBL" id="JAARZS010000031">
    <property type="protein sequence ID" value="MBC2285019.1"/>
    <property type="molecule type" value="Genomic_DNA"/>
</dbReference>
<evidence type="ECO:0000313" key="5">
    <source>
        <dbReference type="EMBL" id="MBC2292781.1"/>
    </source>
</evidence>
<protein>
    <submittedName>
        <fullName evidence="4">Sugar transferase</fullName>
    </submittedName>
</protein>
<comment type="similarity">
    <text evidence="1">Belongs to the bacterial sugar transferase family.</text>
</comment>
<sequence length="215" mass="25028">MEQTNLNTRYQTKDQTYLKWKKRIDAVLCIVALIVLSPLLFAIALIIKCSNWKAPIFFKQKRVGKNGISFDMYKFRTMHEDAEAQLEKYLEKNEIEGAMFKLKNDPRVTKFGRLLRKTSLDEFPQLWNVVKGDMALVGPRPPLQREVAEYTTHDKQRLVITPGCTGLWQVSGRNELSFKEMVELDLRYIQRVSFGLDFKIMCKTVLVMLLPKGAY</sequence>
<feature type="domain" description="Bacterial sugar transferase" evidence="3">
    <location>
        <begin position="21"/>
        <end position="209"/>
    </location>
</feature>
<dbReference type="Pfam" id="PF02397">
    <property type="entry name" value="Bac_transf"/>
    <property type="match status" value="1"/>
</dbReference>
<gene>
    <name evidence="4" type="ORF">HCB69_11580</name>
    <name evidence="5" type="ORF">HCC36_06000</name>
</gene>
<reference evidence="6 7" key="1">
    <citation type="submission" date="2020-03" db="EMBL/GenBank/DDBJ databases">
        <title>Soil Listeria distribution.</title>
        <authorList>
            <person name="Liao J."/>
            <person name="Wiedmann M."/>
        </authorList>
    </citation>
    <scope>NUCLEOTIDE SEQUENCE [LARGE SCALE GENOMIC DNA]</scope>
    <source>
        <strain evidence="5 6">FSL L7-0051</strain>
        <strain evidence="4 7">FSL L7-0054</strain>
    </source>
</reference>
<name>A0A842FPN0_9LIST</name>
<dbReference type="EMBL" id="JAARZT010000009">
    <property type="protein sequence ID" value="MBC2292781.1"/>
    <property type="molecule type" value="Genomic_DNA"/>
</dbReference>
<dbReference type="Proteomes" id="UP000585696">
    <property type="component" value="Unassembled WGS sequence"/>
</dbReference>
<accession>A0A842FPN0</accession>
<feature type="transmembrane region" description="Helical" evidence="2">
    <location>
        <begin position="26"/>
        <end position="47"/>
    </location>
</feature>
<organism evidence="4 7">
    <name type="scientific">Listeria booriae</name>
    <dbReference type="NCBI Taxonomy" id="1552123"/>
    <lineage>
        <taxon>Bacteria</taxon>
        <taxon>Bacillati</taxon>
        <taxon>Bacillota</taxon>
        <taxon>Bacilli</taxon>
        <taxon>Bacillales</taxon>
        <taxon>Listeriaceae</taxon>
        <taxon>Listeria</taxon>
    </lineage>
</organism>
<dbReference type="PANTHER" id="PTHR30576">
    <property type="entry name" value="COLANIC BIOSYNTHESIS UDP-GLUCOSE LIPID CARRIER TRANSFERASE"/>
    <property type="match status" value="1"/>
</dbReference>
<keyword evidence="2" id="KW-0472">Membrane</keyword>
<evidence type="ECO:0000256" key="2">
    <source>
        <dbReference type="SAM" id="Phobius"/>
    </source>
</evidence>
<proteinExistence type="inferred from homology"/>
<keyword evidence="4" id="KW-0808">Transferase</keyword>
<dbReference type="PANTHER" id="PTHR30576:SF10">
    <property type="entry name" value="SLL5057 PROTEIN"/>
    <property type="match status" value="1"/>
</dbReference>
<dbReference type="Proteomes" id="UP000543005">
    <property type="component" value="Unassembled WGS sequence"/>
</dbReference>
<dbReference type="AlphaFoldDB" id="A0A842FPN0"/>
<evidence type="ECO:0000256" key="1">
    <source>
        <dbReference type="ARBA" id="ARBA00006464"/>
    </source>
</evidence>
<comment type="caution">
    <text evidence="4">The sequence shown here is derived from an EMBL/GenBank/DDBJ whole genome shotgun (WGS) entry which is preliminary data.</text>
</comment>
<evidence type="ECO:0000259" key="3">
    <source>
        <dbReference type="Pfam" id="PF02397"/>
    </source>
</evidence>